<dbReference type="AlphaFoldDB" id="A0A8T0XYK8"/>
<dbReference type="InterPro" id="IPR023213">
    <property type="entry name" value="CAT-like_dom_sf"/>
</dbReference>
<dbReference type="GO" id="GO:0016747">
    <property type="term" value="F:acyltransferase activity, transferring groups other than amino-acyl groups"/>
    <property type="evidence" value="ECO:0007669"/>
    <property type="project" value="UniProtKB-ARBA"/>
</dbReference>
<protein>
    <submittedName>
        <fullName evidence="3">Uncharacterized protein</fullName>
    </submittedName>
</protein>
<reference evidence="3" key="1">
    <citation type="submission" date="2020-05" db="EMBL/GenBank/DDBJ databases">
        <title>WGS assembly of Panicum virgatum.</title>
        <authorList>
            <person name="Lovell J.T."/>
            <person name="Jenkins J."/>
            <person name="Shu S."/>
            <person name="Juenger T.E."/>
            <person name="Schmutz J."/>
        </authorList>
    </citation>
    <scope>NUCLEOTIDE SEQUENCE</scope>
    <source>
        <strain evidence="3">AP13</strain>
    </source>
</reference>
<evidence type="ECO:0000313" key="4">
    <source>
        <dbReference type="Proteomes" id="UP000823388"/>
    </source>
</evidence>
<gene>
    <name evidence="3" type="ORF">PVAP13_1KG516000</name>
</gene>
<dbReference type="Gene3D" id="3.30.559.10">
    <property type="entry name" value="Chloramphenicol acetyltransferase-like domain"/>
    <property type="match status" value="2"/>
</dbReference>
<dbReference type="InterPro" id="IPR051504">
    <property type="entry name" value="Plant_metabolite_acyltrans"/>
</dbReference>
<keyword evidence="2" id="KW-0012">Acyltransferase</keyword>
<dbReference type="EMBL" id="CM029037">
    <property type="protein sequence ID" value="KAG2662213.1"/>
    <property type="molecule type" value="Genomic_DNA"/>
</dbReference>
<dbReference type="Proteomes" id="UP000823388">
    <property type="component" value="Chromosome 1K"/>
</dbReference>
<dbReference type="PANTHER" id="PTHR31625">
    <property type="match status" value="1"/>
</dbReference>
<evidence type="ECO:0000256" key="2">
    <source>
        <dbReference type="ARBA" id="ARBA00023315"/>
    </source>
</evidence>
<comment type="caution">
    <text evidence="3">The sequence shown here is derived from an EMBL/GenBank/DDBJ whole genome shotgun (WGS) entry which is preliminary data.</text>
</comment>
<organism evidence="3 4">
    <name type="scientific">Panicum virgatum</name>
    <name type="common">Blackwell switchgrass</name>
    <dbReference type="NCBI Taxonomy" id="38727"/>
    <lineage>
        <taxon>Eukaryota</taxon>
        <taxon>Viridiplantae</taxon>
        <taxon>Streptophyta</taxon>
        <taxon>Embryophyta</taxon>
        <taxon>Tracheophyta</taxon>
        <taxon>Spermatophyta</taxon>
        <taxon>Magnoliopsida</taxon>
        <taxon>Liliopsida</taxon>
        <taxon>Poales</taxon>
        <taxon>Poaceae</taxon>
        <taxon>PACMAD clade</taxon>
        <taxon>Panicoideae</taxon>
        <taxon>Panicodae</taxon>
        <taxon>Paniceae</taxon>
        <taxon>Panicinae</taxon>
        <taxon>Panicum</taxon>
        <taxon>Panicum sect. Hiantes</taxon>
    </lineage>
</organism>
<evidence type="ECO:0000256" key="1">
    <source>
        <dbReference type="ARBA" id="ARBA00022679"/>
    </source>
</evidence>
<keyword evidence="4" id="KW-1185">Reference proteome</keyword>
<keyword evidence="1" id="KW-0808">Transferase</keyword>
<sequence>MAAGQQRALPLTFFDLVFWGFPPVQRLIFYDNADLLSVSDFTLGELPRFKKSLTAALHHFYPLAGKLTCEMAEGMAPEVVFSDGDTVPLTVAVSSDDFEDLAGDHPRDTTRLHPLLPALRKHGGSRSQDVLAVQVTVFPRAGICIGTTLHHAVADGSSYAHFLRTWAEIHRLGPECRKVLEMDVPPLFDRGVVRDDAGLREARRQAPQLDGWDLSRRPGVLLATFRFTDRQLRALGGHVESQTSARCSPNALACGAAWAGIVHARRSGSGRNVDREAASRAHFGFVTGCKPRASPPIPANYFGNCLGVCRVEAGERGLTAAAIWRVIEGLAEEGRAFRDARGWVRSVREYASARAVTVAGSPKLRLYAAADFGGAWGRPKKVEIASVERTGALALAESGRDGDGGGIEVGLALPRGEMEAFRPFFLDLFASLSAS</sequence>
<name>A0A8T0XYK8_PANVG</name>
<proteinExistence type="predicted"/>
<dbReference type="Pfam" id="PF02458">
    <property type="entry name" value="Transferase"/>
    <property type="match status" value="1"/>
</dbReference>
<evidence type="ECO:0000313" key="3">
    <source>
        <dbReference type="EMBL" id="KAG2662213.1"/>
    </source>
</evidence>
<accession>A0A8T0XYK8</accession>